<protein>
    <recommendedName>
        <fullName evidence="4">Amino acid transporter</fullName>
    </recommendedName>
</protein>
<feature type="transmembrane region" description="Helical" evidence="1">
    <location>
        <begin position="45"/>
        <end position="67"/>
    </location>
</feature>
<keyword evidence="1" id="KW-0472">Membrane</keyword>
<keyword evidence="1" id="KW-1133">Transmembrane helix</keyword>
<evidence type="ECO:0000313" key="2">
    <source>
        <dbReference type="EMBL" id="MBB5759835.1"/>
    </source>
</evidence>
<accession>A0A840ZS29</accession>
<dbReference type="AlphaFoldDB" id="A0A840ZS29"/>
<evidence type="ECO:0000256" key="1">
    <source>
        <dbReference type="SAM" id="Phobius"/>
    </source>
</evidence>
<proteinExistence type="predicted"/>
<gene>
    <name evidence="2" type="ORF">HNR00_004572</name>
</gene>
<keyword evidence="1" id="KW-0812">Transmembrane</keyword>
<dbReference type="EMBL" id="JACHOP010000029">
    <property type="protein sequence ID" value="MBB5759835.1"/>
    <property type="molecule type" value="Genomic_DNA"/>
</dbReference>
<dbReference type="RefSeq" id="WP_183573268.1">
    <property type="nucleotide sequence ID" value="NZ_JACHOP010000029.1"/>
</dbReference>
<evidence type="ECO:0008006" key="4">
    <source>
        <dbReference type="Google" id="ProtNLM"/>
    </source>
</evidence>
<sequence length="76" mass="8029">MSQVHNEQTKLLATGLNNVAVACIVIGVVTPISAMSFGVASAPPLSFRAGAFAVIWLMAGGCLHWCARHALRRLKP</sequence>
<organism evidence="2 3">
    <name type="scientific">Methylorubrum rhodinum</name>
    <dbReference type="NCBI Taxonomy" id="29428"/>
    <lineage>
        <taxon>Bacteria</taxon>
        <taxon>Pseudomonadati</taxon>
        <taxon>Pseudomonadota</taxon>
        <taxon>Alphaproteobacteria</taxon>
        <taxon>Hyphomicrobiales</taxon>
        <taxon>Methylobacteriaceae</taxon>
        <taxon>Methylorubrum</taxon>
    </lineage>
</organism>
<feature type="transmembrane region" description="Helical" evidence="1">
    <location>
        <begin position="12"/>
        <end position="33"/>
    </location>
</feature>
<dbReference type="Proteomes" id="UP000583454">
    <property type="component" value="Unassembled WGS sequence"/>
</dbReference>
<keyword evidence="3" id="KW-1185">Reference proteome</keyword>
<comment type="caution">
    <text evidence="2">The sequence shown here is derived from an EMBL/GenBank/DDBJ whole genome shotgun (WGS) entry which is preliminary data.</text>
</comment>
<evidence type="ECO:0000313" key="3">
    <source>
        <dbReference type="Proteomes" id="UP000583454"/>
    </source>
</evidence>
<name>A0A840ZS29_9HYPH</name>
<reference evidence="2 3" key="1">
    <citation type="submission" date="2020-08" db="EMBL/GenBank/DDBJ databases">
        <title>Genomic Encyclopedia of Type Strains, Phase IV (KMG-IV): sequencing the most valuable type-strain genomes for metagenomic binning, comparative biology and taxonomic classification.</title>
        <authorList>
            <person name="Goeker M."/>
        </authorList>
    </citation>
    <scope>NUCLEOTIDE SEQUENCE [LARGE SCALE GENOMIC DNA]</scope>
    <source>
        <strain evidence="2 3">DSM 2163</strain>
    </source>
</reference>